<dbReference type="GO" id="GO:0046914">
    <property type="term" value="F:transition metal ion binding"/>
    <property type="evidence" value="ECO:0007669"/>
    <property type="project" value="TreeGrafter"/>
</dbReference>
<dbReference type="AlphaFoldDB" id="A0A193LBV2"/>
<keyword evidence="8" id="KW-1185">Reference proteome</keyword>
<protein>
    <recommendedName>
        <fullName evidence="9">Efflux transporter periplasmic adaptor subunit</fullName>
    </recommendedName>
</protein>
<evidence type="ECO:0000313" key="7">
    <source>
        <dbReference type="EMBL" id="ANO50010.1"/>
    </source>
</evidence>
<dbReference type="Pfam" id="PF25954">
    <property type="entry name" value="Beta-barrel_RND_2"/>
    <property type="match status" value="1"/>
</dbReference>
<dbReference type="GO" id="GO:0030288">
    <property type="term" value="C:outer membrane-bounded periplasmic space"/>
    <property type="evidence" value="ECO:0007669"/>
    <property type="project" value="TreeGrafter"/>
</dbReference>
<dbReference type="Gene3D" id="2.40.30.170">
    <property type="match status" value="1"/>
</dbReference>
<dbReference type="STRING" id="1548547.BA177_01135"/>
<dbReference type="InterPro" id="IPR006143">
    <property type="entry name" value="RND_pump_MFP"/>
</dbReference>
<feature type="domain" description="CzcB-like C-terminal circularly permuted SH3-like" evidence="6">
    <location>
        <begin position="548"/>
        <end position="607"/>
    </location>
</feature>
<accession>A0A193LBV2</accession>
<evidence type="ECO:0000256" key="2">
    <source>
        <dbReference type="ARBA" id="ARBA00022448"/>
    </source>
</evidence>
<dbReference type="Pfam" id="PF25975">
    <property type="entry name" value="CzcB_C"/>
    <property type="match status" value="1"/>
</dbReference>
<reference evidence="7 8" key="1">
    <citation type="submission" date="2016-06" db="EMBL/GenBank/DDBJ databases">
        <title>Complete genome sequence of a deep-branching marine Gamma Proteobacterium Woeseia oceani type strain XK5.</title>
        <authorList>
            <person name="Mu D."/>
            <person name="Du Z."/>
        </authorList>
    </citation>
    <scope>NUCLEOTIDE SEQUENCE [LARGE SCALE GENOMIC DNA]</scope>
    <source>
        <strain evidence="7 8">XK5</strain>
    </source>
</reference>
<proteinExistence type="inferred from homology"/>
<feature type="domain" description="CusB-like three alpha-helical bundle" evidence="4">
    <location>
        <begin position="375"/>
        <end position="426"/>
    </location>
</feature>
<dbReference type="InterPro" id="IPR051909">
    <property type="entry name" value="MFP_Cation_Efflux"/>
</dbReference>
<dbReference type="SUPFAM" id="SSF111369">
    <property type="entry name" value="HlyD-like secretion proteins"/>
    <property type="match status" value="1"/>
</dbReference>
<dbReference type="EMBL" id="CP016268">
    <property type="protein sequence ID" value="ANO50010.1"/>
    <property type="molecule type" value="Genomic_DNA"/>
</dbReference>
<dbReference type="InterPro" id="IPR032693">
    <property type="entry name" value="YtkA-like_dom"/>
</dbReference>
<dbReference type="FunFam" id="2.40.30.170:FF:000010">
    <property type="entry name" value="Efflux RND transporter periplasmic adaptor subunit"/>
    <property type="match status" value="1"/>
</dbReference>
<evidence type="ECO:0000259" key="6">
    <source>
        <dbReference type="Pfam" id="PF25975"/>
    </source>
</evidence>
<evidence type="ECO:0000259" key="5">
    <source>
        <dbReference type="Pfam" id="PF25954"/>
    </source>
</evidence>
<gene>
    <name evidence="7" type="ORF">BA177_01135</name>
</gene>
<dbReference type="NCBIfam" id="TIGR01730">
    <property type="entry name" value="RND_mfp"/>
    <property type="match status" value="1"/>
</dbReference>
<sequence length="620" mass="66757">MKNSKYVIGAVLIAAVAGFFIWSQTREQASDSGESRAMMPTYRAAGVEVGIATDPQVPKVGENRLIVELRTPDGEPVTPGDIEAYAEMPAMGAMPAMRAPAGLEQTGPDRFEGTLDLSMRGEWPLTLTFTGSSGQPARLQFDLATDRGDMPISSGGEAVDGGSDAAAAADGLPRYRAGKYEIAVGIEPETARVGENRLVLEVMDADGNPVDDMDIDAFAQMPAMGAMPAMRAPAGLERTGPGRYEGTVDLSMRGEWPLTIQLGDRRVQFDLATDRKGLTVATGATPVGAAAAPAAEGPVVTIDNRRRQMIGVTTGLATHRDLVKSIRAVGEVTVDETRLSEVALKYDGYIGDLKADYVGMPVEQGQVLFTVYSPELLAAQDEYLEVRRRRSAATGGDSLLRAARQRLRLWDMSEAEIAALERRGSPLEYVPIHAPQSGTLIERHIADGSAAKKLQPLLSIADLSRVWVEAEVFEGDLELLQEGMQADVLLPNLPGRRYPARVEYVYPTLDGRTRTGRVRLSLDNSGGELKPAMYAEVSLQANLGHRLSVPEESIIFAGKSRVVFVDLGGGRLQPRRIRTGRQAGEFVEVLDGLALNDTVVTSGNFLIAAETRLKAGIDQW</sequence>
<name>A0A193LBV2_9GAMM</name>
<feature type="domain" description="CusB-like beta-barrel" evidence="5">
    <location>
        <begin position="465"/>
        <end position="541"/>
    </location>
</feature>
<feature type="domain" description="YtkA-like" evidence="3">
    <location>
        <begin position="46"/>
        <end position="127"/>
    </location>
</feature>
<dbReference type="InterPro" id="IPR058792">
    <property type="entry name" value="Beta-barrel_RND_2"/>
</dbReference>
<dbReference type="Pfam" id="PF25869">
    <property type="entry name" value="3HB_CusB"/>
    <property type="match status" value="1"/>
</dbReference>
<evidence type="ECO:0000259" key="4">
    <source>
        <dbReference type="Pfam" id="PF25869"/>
    </source>
</evidence>
<dbReference type="Gene3D" id="6.10.140.730">
    <property type="match status" value="1"/>
</dbReference>
<dbReference type="RefSeq" id="WP_068611996.1">
    <property type="nucleotide sequence ID" value="NZ_CP016268.1"/>
</dbReference>
<dbReference type="InterPro" id="IPR058791">
    <property type="entry name" value="3HB_CusB"/>
</dbReference>
<feature type="domain" description="YtkA-like" evidence="3">
    <location>
        <begin position="179"/>
        <end position="260"/>
    </location>
</feature>
<comment type="similarity">
    <text evidence="1">Belongs to the membrane fusion protein (MFP) (TC 8.A.1) family.</text>
</comment>
<organism evidence="7 8">
    <name type="scientific">Woeseia oceani</name>
    <dbReference type="NCBI Taxonomy" id="1548547"/>
    <lineage>
        <taxon>Bacteria</taxon>
        <taxon>Pseudomonadati</taxon>
        <taxon>Pseudomonadota</taxon>
        <taxon>Gammaproteobacteria</taxon>
        <taxon>Woeseiales</taxon>
        <taxon>Woeseiaceae</taxon>
        <taxon>Woeseia</taxon>
    </lineage>
</organism>
<dbReference type="PANTHER" id="PTHR30097">
    <property type="entry name" value="CATION EFFLUX SYSTEM PROTEIN CUSB"/>
    <property type="match status" value="1"/>
</dbReference>
<dbReference type="Proteomes" id="UP000092695">
    <property type="component" value="Chromosome"/>
</dbReference>
<dbReference type="InterPro" id="IPR058649">
    <property type="entry name" value="CzcB_C"/>
</dbReference>
<dbReference type="GO" id="GO:0060003">
    <property type="term" value="P:copper ion export"/>
    <property type="evidence" value="ECO:0007669"/>
    <property type="project" value="TreeGrafter"/>
</dbReference>
<evidence type="ECO:0008006" key="9">
    <source>
        <dbReference type="Google" id="ProtNLM"/>
    </source>
</evidence>
<dbReference type="KEGG" id="woc:BA177_01135"/>
<dbReference type="Gene3D" id="2.40.420.20">
    <property type="match status" value="1"/>
</dbReference>
<keyword evidence="2" id="KW-0813">Transport</keyword>
<dbReference type="PANTHER" id="PTHR30097:SF15">
    <property type="entry name" value="CATION EFFLUX SYSTEM PROTEIN CUSB"/>
    <property type="match status" value="1"/>
</dbReference>
<dbReference type="GO" id="GO:0022857">
    <property type="term" value="F:transmembrane transporter activity"/>
    <property type="evidence" value="ECO:0007669"/>
    <property type="project" value="InterPro"/>
</dbReference>
<evidence type="ECO:0000256" key="1">
    <source>
        <dbReference type="ARBA" id="ARBA00009477"/>
    </source>
</evidence>
<evidence type="ECO:0000259" key="3">
    <source>
        <dbReference type="Pfam" id="PF13115"/>
    </source>
</evidence>
<dbReference type="Pfam" id="PF13115">
    <property type="entry name" value="YtkA"/>
    <property type="match status" value="2"/>
</dbReference>
<dbReference type="GO" id="GO:0015679">
    <property type="term" value="P:plasma membrane copper ion transport"/>
    <property type="evidence" value="ECO:0007669"/>
    <property type="project" value="TreeGrafter"/>
</dbReference>
<dbReference type="GO" id="GO:0016020">
    <property type="term" value="C:membrane"/>
    <property type="evidence" value="ECO:0007669"/>
    <property type="project" value="InterPro"/>
</dbReference>
<evidence type="ECO:0000313" key="8">
    <source>
        <dbReference type="Proteomes" id="UP000092695"/>
    </source>
</evidence>